<sequence>MSVADIRKGAEQKMQRSIDAFKNDLSKIRTGRAHTGLLDHIQCDYYGSPVPISQVANLTLIDARTIGVQPWEKKMVQVVEKAIRESDLGLNPATQGDVIRVPMPALTEERRRELTKVVKSEAETAKVAIRNLRRDANEQLKKLVKDKEISEDDERRAGDDVQKLTDKFVTEIDKMVVTKEAEIMTV</sequence>
<dbReference type="PANTHER" id="PTHR20982:SF3">
    <property type="entry name" value="MITOCHONDRIAL RIBOSOME RECYCLING FACTOR PSEUDO 1"/>
    <property type="match status" value="1"/>
</dbReference>
<comment type="function">
    <text evidence="5 6">Responsible for the release of ribosomes from messenger RNA at the termination of protein biosynthesis. May increase the efficiency of translation by recycling ribosomes from one round of translation to another.</text>
</comment>
<dbReference type="InterPro" id="IPR036191">
    <property type="entry name" value="RRF_sf"/>
</dbReference>
<protein>
    <recommendedName>
        <fullName evidence="6">Ribosome-recycling factor</fullName>
        <shortName evidence="6">RRF</shortName>
    </recommendedName>
    <alternativeName>
        <fullName evidence="6">Ribosome-releasing factor</fullName>
    </alternativeName>
</protein>
<dbReference type="Gene3D" id="1.10.132.20">
    <property type="entry name" value="Ribosome-recycling factor"/>
    <property type="match status" value="1"/>
</dbReference>
<dbReference type="Proteomes" id="UP000283709">
    <property type="component" value="Unassembled WGS sequence"/>
</dbReference>
<dbReference type="FunFam" id="3.30.1360.40:FF:000001">
    <property type="entry name" value="Ribosome-recycling factor"/>
    <property type="match status" value="1"/>
</dbReference>
<accession>A0A420FS69</accession>
<dbReference type="Pfam" id="PF01765">
    <property type="entry name" value="RRF"/>
    <property type="match status" value="1"/>
</dbReference>
<evidence type="ECO:0000256" key="3">
    <source>
        <dbReference type="ARBA" id="ARBA00022490"/>
    </source>
</evidence>
<comment type="similarity">
    <text evidence="2 6">Belongs to the RRF family.</text>
</comment>
<evidence type="ECO:0000256" key="1">
    <source>
        <dbReference type="ARBA" id="ARBA00004496"/>
    </source>
</evidence>
<keyword evidence="4 6" id="KW-0648">Protein biosynthesis</keyword>
<dbReference type="GO" id="GO:0002184">
    <property type="term" value="P:cytoplasmic translational termination"/>
    <property type="evidence" value="ECO:0007669"/>
    <property type="project" value="TreeGrafter"/>
</dbReference>
<dbReference type="PANTHER" id="PTHR20982">
    <property type="entry name" value="RIBOSOME RECYCLING FACTOR"/>
    <property type="match status" value="1"/>
</dbReference>
<organism evidence="9 10">
    <name type="scientific">Paraburkholderia fungorum</name>
    <dbReference type="NCBI Taxonomy" id="134537"/>
    <lineage>
        <taxon>Bacteria</taxon>
        <taxon>Pseudomonadati</taxon>
        <taxon>Pseudomonadota</taxon>
        <taxon>Betaproteobacteria</taxon>
        <taxon>Burkholderiales</taxon>
        <taxon>Burkholderiaceae</taxon>
        <taxon>Paraburkholderia</taxon>
    </lineage>
</organism>
<dbReference type="NCBIfam" id="TIGR00496">
    <property type="entry name" value="frr"/>
    <property type="match status" value="1"/>
</dbReference>
<name>A0A420FS69_9BURK</name>
<keyword evidence="7" id="KW-0175">Coiled coil</keyword>
<comment type="caution">
    <text evidence="9">The sequence shown here is derived from an EMBL/GenBank/DDBJ whole genome shotgun (WGS) entry which is preliminary data.</text>
</comment>
<dbReference type="GO" id="GO:0005829">
    <property type="term" value="C:cytosol"/>
    <property type="evidence" value="ECO:0007669"/>
    <property type="project" value="GOC"/>
</dbReference>
<gene>
    <name evidence="6" type="primary">frr</name>
    <name evidence="9" type="ORF">BCY88_09390</name>
</gene>
<dbReference type="AlphaFoldDB" id="A0A420FS69"/>
<evidence type="ECO:0000256" key="5">
    <source>
        <dbReference type="ARBA" id="ARBA00025050"/>
    </source>
</evidence>
<evidence type="ECO:0000313" key="10">
    <source>
        <dbReference type="Proteomes" id="UP000283709"/>
    </source>
</evidence>
<proteinExistence type="inferred from homology"/>
<dbReference type="InterPro" id="IPR002661">
    <property type="entry name" value="Ribosome_recyc_fac"/>
</dbReference>
<comment type="subcellular location">
    <subcellularLocation>
        <location evidence="1 6">Cytoplasm</location>
    </subcellularLocation>
</comment>
<dbReference type="Gene3D" id="3.30.1360.40">
    <property type="match status" value="1"/>
</dbReference>
<dbReference type="GO" id="GO:0043023">
    <property type="term" value="F:ribosomal large subunit binding"/>
    <property type="evidence" value="ECO:0007669"/>
    <property type="project" value="TreeGrafter"/>
</dbReference>
<evidence type="ECO:0000256" key="2">
    <source>
        <dbReference type="ARBA" id="ARBA00005912"/>
    </source>
</evidence>
<dbReference type="InterPro" id="IPR023584">
    <property type="entry name" value="Ribosome_recyc_fac_dom"/>
</dbReference>
<dbReference type="FunFam" id="1.10.132.20:FF:000001">
    <property type="entry name" value="Ribosome-recycling factor"/>
    <property type="match status" value="1"/>
</dbReference>
<dbReference type="RefSeq" id="WP_120348164.1">
    <property type="nucleotide sequence ID" value="NZ_MCAS01000045.1"/>
</dbReference>
<evidence type="ECO:0000313" key="9">
    <source>
        <dbReference type="EMBL" id="RKF35829.1"/>
    </source>
</evidence>
<feature type="coiled-coil region" evidence="7">
    <location>
        <begin position="122"/>
        <end position="153"/>
    </location>
</feature>
<feature type="domain" description="Ribosome recycling factor" evidence="8">
    <location>
        <begin position="21"/>
        <end position="184"/>
    </location>
</feature>
<dbReference type="OrthoDB" id="9804006at2"/>
<dbReference type="SUPFAM" id="SSF55194">
    <property type="entry name" value="Ribosome recycling factor, RRF"/>
    <property type="match status" value="1"/>
</dbReference>
<evidence type="ECO:0000256" key="4">
    <source>
        <dbReference type="ARBA" id="ARBA00022917"/>
    </source>
</evidence>
<dbReference type="EMBL" id="MCAS01000045">
    <property type="protein sequence ID" value="RKF35829.1"/>
    <property type="molecule type" value="Genomic_DNA"/>
</dbReference>
<keyword evidence="3 6" id="KW-0963">Cytoplasm</keyword>
<reference evidence="9 10" key="1">
    <citation type="submission" date="2016-07" db="EMBL/GenBank/DDBJ databases">
        <title>Genome analysis of Burkholderia fungorum ES3-20.</title>
        <authorList>
            <person name="Xu D."/>
            <person name="Yao R."/>
            <person name="Zheng S."/>
        </authorList>
    </citation>
    <scope>NUCLEOTIDE SEQUENCE [LARGE SCALE GENOMIC DNA]</scope>
    <source>
        <strain evidence="9 10">ES3-20</strain>
    </source>
</reference>
<dbReference type="HAMAP" id="MF_00040">
    <property type="entry name" value="RRF"/>
    <property type="match status" value="1"/>
</dbReference>
<evidence type="ECO:0000256" key="6">
    <source>
        <dbReference type="HAMAP-Rule" id="MF_00040"/>
    </source>
</evidence>
<evidence type="ECO:0000259" key="8">
    <source>
        <dbReference type="Pfam" id="PF01765"/>
    </source>
</evidence>
<evidence type="ECO:0000256" key="7">
    <source>
        <dbReference type="SAM" id="Coils"/>
    </source>
</evidence>
<dbReference type="CDD" id="cd00520">
    <property type="entry name" value="RRF"/>
    <property type="match status" value="1"/>
</dbReference>